<evidence type="ECO:0000313" key="2">
    <source>
        <dbReference type="Proteomes" id="UP001250932"/>
    </source>
</evidence>
<name>A0ABU3K5J2_9BACT</name>
<sequence length="300" mass="33173">MVPYLKKWPGWLGGMALLVGCVVPSIGWAVNIGGQVGLADKAKNQPTARVQISGTFRPSTPTGEFDFDQWQIGYLLQWSLMDKEPPPYTETDSAENFRFSVGISVDPATVQGGMVRLDPQLGLLEKNAETNEAGSTQAGTFNQNFDTSLQASVGYRISAGYDGYYTEHELDPDLLLKAKFSLTSSLSISNYLNYIDYWKEGFDAESAGQRFEQQTGNSVLTWEKYFGDGQTKPWLSTAWAPADGIRNDFNWGLGQEHWEGSENNAVTNIAPAQGLSPHTWPSDEDASPVATVYYRRSDHE</sequence>
<proteinExistence type="predicted"/>
<comment type="caution">
    <text evidence="1">The sequence shown here is derived from an EMBL/GenBank/DDBJ whole genome shotgun (WGS) entry which is preliminary data.</text>
</comment>
<dbReference type="PROSITE" id="PS51257">
    <property type="entry name" value="PROKAR_LIPOPROTEIN"/>
    <property type="match status" value="1"/>
</dbReference>
<dbReference type="RefSeq" id="WP_313831967.1">
    <property type="nucleotide sequence ID" value="NZ_JAQOUE010000001.1"/>
</dbReference>
<accession>A0ABU3K5J2</accession>
<protein>
    <submittedName>
        <fullName evidence="1">Uncharacterized protein</fullName>
    </submittedName>
</protein>
<reference evidence="1 2" key="1">
    <citation type="journal article" date="2023" name="ISME J.">
        <title>Cultivation and genomic characterization of novel and ubiquitous marine nitrite-oxidizing bacteria from the Nitrospirales.</title>
        <authorList>
            <person name="Mueller A.J."/>
            <person name="Daebeler A."/>
            <person name="Herbold C.W."/>
            <person name="Kirkegaard R.H."/>
            <person name="Daims H."/>
        </authorList>
    </citation>
    <scope>NUCLEOTIDE SEQUENCE [LARGE SCALE GENOMIC DNA]</scope>
    <source>
        <strain evidence="1 2">EB</strain>
    </source>
</reference>
<gene>
    <name evidence="1" type="ORF">PPG34_04600</name>
</gene>
<evidence type="ECO:0000313" key="1">
    <source>
        <dbReference type="EMBL" id="MDT7041618.1"/>
    </source>
</evidence>
<dbReference type="EMBL" id="JAQOUE010000001">
    <property type="protein sequence ID" value="MDT7041618.1"/>
    <property type="molecule type" value="Genomic_DNA"/>
</dbReference>
<dbReference type="Proteomes" id="UP001250932">
    <property type="component" value="Unassembled WGS sequence"/>
</dbReference>
<organism evidence="1 2">
    <name type="scientific">Candidatus Nitronereus thalassa</name>
    <dbReference type="NCBI Taxonomy" id="3020898"/>
    <lineage>
        <taxon>Bacteria</taxon>
        <taxon>Pseudomonadati</taxon>
        <taxon>Nitrospirota</taxon>
        <taxon>Nitrospiria</taxon>
        <taxon>Nitrospirales</taxon>
        <taxon>Nitrospiraceae</taxon>
        <taxon>Candidatus Nitronereus</taxon>
    </lineage>
</organism>
<keyword evidence="2" id="KW-1185">Reference proteome</keyword>